<dbReference type="EMBL" id="CAJRGZ010000015">
    <property type="protein sequence ID" value="CAG5146159.1"/>
    <property type="molecule type" value="Genomic_DNA"/>
</dbReference>
<name>A0A8J2HWA6_9PLEO</name>
<protein>
    <submittedName>
        <fullName evidence="2">Uncharacterized protein</fullName>
    </submittedName>
</protein>
<feature type="region of interest" description="Disordered" evidence="1">
    <location>
        <begin position="1"/>
        <end position="61"/>
    </location>
</feature>
<dbReference type="RefSeq" id="XP_043165367.1">
    <property type="nucleotide sequence ID" value="XM_043309432.1"/>
</dbReference>
<organism evidence="2 3">
    <name type="scientific">Alternaria atra</name>
    <dbReference type="NCBI Taxonomy" id="119953"/>
    <lineage>
        <taxon>Eukaryota</taxon>
        <taxon>Fungi</taxon>
        <taxon>Dikarya</taxon>
        <taxon>Ascomycota</taxon>
        <taxon>Pezizomycotina</taxon>
        <taxon>Dothideomycetes</taxon>
        <taxon>Pleosporomycetidae</taxon>
        <taxon>Pleosporales</taxon>
        <taxon>Pleosporineae</taxon>
        <taxon>Pleosporaceae</taxon>
        <taxon>Alternaria</taxon>
        <taxon>Alternaria sect. Ulocladioides</taxon>
    </lineage>
</organism>
<comment type="caution">
    <text evidence="2">The sequence shown here is derived from an EMBL/GenBank/DDBJ whole genome shotgun (WGS) entry which is preliminary data.</text>
</comment>
<evidence type="ECO:0000256" key="1">
    <source>
        <dbReference type="SAM" id="MobiDB-lite"/>
    </source>
</evidence>
<dbReference type="AlphaFoldDB" id="A0A8J2HWA6"/>
<reference evidence="2" key="1">
    <citation type="submission" date="2021-05" db="EMBL/GenBank/DDBJ databases">
        <authorList>
            <person name="Stam R."/>
        </authorList>
    </citation>
    <scope>NUCLEOTIDE SEQUENCE</scope>
    <source>
        <strain evidence="2">CS162</strain>
    </source>
</reference>
<feature type="compositionally biased region" description="Low complexity" evidence="1">
    <location>
        <begin position="31"/>
        <end position="50"/>
    </location>
</feature>
<dbReference type="Proteomes" id="UP000676310">
    <property type="component" value="Unassembled WGS sequence"/>
</dbReference>
<evidence type="ECO:0000313" key="3">
    <source>
        <dbReference type="Proteomes" id="UP000676310"/>
    </source>
</evidence>
<dbReference type="GeneID" id="67013210"/>
<gene>
    <name evidence="2" type="ORF">ALTATR162_LOCUS1832</name>
</gene>
<proteinExistence type="predicted"/>
<dbReference type="OrthoDB" id="76676at2759"/>
<evidence type="ECO:0000313" key="2">
    <source>
        <dbReference type="EMBL" id="CAG5146159.1"/>
    </source>
</evidence>
<accession>A0A8J2HWA6</accession>
<keyword evidence="3" id="KW-1185">Reference proteome</keyword>
<sequence length="133" mass="14119">MTDAGKKRKKDKKDKNRIMIGGSSTGTPGVSRAGSPAANGSRAGSPSAAPSRPPLPSAKEIYESLPPQGMNIQNLIVKFKGRVDKTNTQLFIKLVKAVSSFDKAKSWLTPLEKMPSDEHISAFMNGGNAPKPA</sequence>
<feature type="compositionally biased region" description="Basic residues" evidence="1">
    <location>
        <begin position="1"/>
        <end position="12"/>
    </location>
</feature>